<reference evidence="4" key="1">
    <citation type="submission" date="2021-07" db="EMBL/GenBank/DDBJ databases">
        <title>Aureisphaera sp. CAU 1614 isolated from sea sediment.</title>
        <authorList>
            <person name="Kim W."/>
        </authorList>
    </citation>
    <scope>NUCLEOTIDE SEQUENCE</scope>
    <source>
        <strain evidence="4">CAU 1614</strain>
    </source>
</reference>
<comment type="caution">
    <text evidence="4">The sequence shown here is derived from an EMBL/GenBank/DDBJ whole genome shotgun (WGS) entry which is preliminary data.</text>
</comment>
<dbReference type="AlphaFoldDB" id="A0A9X1JVU1"/>
<dbReference type="CDD" id="cd06420">
    <property type="entry name" value="GT2_Chondriotin_Pol_N"/>
    <property type="match status" value="1"/>
</dbReference>
<evidence type="ECO:0000259" key="3">
    <source>
        <dbReference type="Pfam" id="PF02709"/>
    </source>
</evidence>
<dbReference type="RefSeq" id="WP_219052871.1">
    <property type="nucleotide sequence ID" value="NZ_JAHWDP010000003.1"/>
</dbReference>
<dbReference type="PANTHER" id="PTHR43685">
    <property type="entry name" value="GLYCOSYLTRANSFERASE"/>
    <property type="match status" value="1"/>
</dbReference>
<sequence length="278" mass="31924">MDSLGISVIVSTYNSEAWLQKVLEGYKYQTYNHYEVIVADDGSRASTKELIDSFKKDYPVPLRHIWHEDEGYRRQRILNIAITEAAMPYILFTDGDCIPRKDFVEVHAKYAEEGYFLSGGYCKLPMKTSEVIDEDDIRNERCFDVSWLKKQDKLKGTQALKLNSGPALASILDLLTPTNASFNNCNSSAWKEDLIAINGYDERMQYGGPDRELGERLENFGIKSKQIRHKAIVLHLDHARGYKTKESLEKNLAIRKEVKDQKKVWTEHGIEKKPQANS</sequence>
<dbReference type="PANTHER" id="PTHR43685:SF3">
    <property type="entry name" value="SLR2126 PROTEIN"/>
    <property type="match status" value="1"/>
</dbReference>
<dbReference type="Pfam" id="PF02709">
    <property type="entry name" value="Glyco_transf_7C"/>
    <property type="match status" value="1"/>
</dbReference>
<feature type="domain" description="Glycosyltransferase 2-like" evidence="2">
    <location>
        <begin position="7"/>
        <end position="115"/>
    </location>
</feature>
<evidence type="ECO:0000259" key="2">
    <source>
        <dbReference type="Pfam" id="PF00535"/>
    </source>
</evidence>
<organism evidence="4 5">
    <name type="scientific">Halomarinibacterium sedimenti</name>
    <dbReference type="NCBI Taxonomy" id="2857106"/>
    <lineage>
        <taxon>Bacteria</taxon>
        <taxon>Pseudomonadati</taxon>
        <taxon>Bacteroidota</taxon>
        <taxon>Flavobacteriia</taxon>
        <taxon>Flavobacteriales</taxon>
        <taxon>Flavobacteriaceae</taxon>
        <taxon>Halomarinibacterium</taxon>
    </lineage>
</organism>
<protein>
    <submittedName>
        <fullName evidence="4">Glycosyltransferase family 2 protein</fullName>
    </submittedName>
</protein>
<gene>
    <name evidence="4" type="ORF">KXJ69_09595</name>
</gene>
<dbReference type="GO" id="GO:0016740">
    <property type="term" value="F:transferase activity"/>
    <property type="evidence" value="ECO:0007669"/>
    <property type="project" value="UniProtKB-KW"/>
</dbReference>
<proteinExistence type="predicted"/>
<name>A0A9X1JVU1_9FLAO</name>
<dbReference type="InterPro" id="IPR027791">
    <property type="entry name" value="Galactosyl_T_C"/>
</dbReference>
<dbReference type="InterPro" id="IPR001173">
    <property type="entry name" value="Glyco_trans_2-like"/>
</dbReference>
<keyword evidence="1" id="KW-0808">Transferase</keyword>
<dbReference type="EMBL" id="JAHWDP010000003">
    <property type="protein sequence ID" value="MBW2938359.1"/>
    <property type="molecule type" value="Genomic_DNA"/>
</dbReference>
<evidence type="ECO:0000313" key="5">
    <source>
        <dbReference type="Proteomes" id="UP001138686"/>
    </source>
</evidence>
<accession>A0A9X1JVU1</accession>
<dbReference type="Pfam" id="PF00535">
    <property type="entry name" value="Glycos_transf_2"/>
    <property type="match status" value="1"/>
</dbReference>
<feature type="domain" description="Galactosyltransferase C-terminal" evidence="3">
    <location>
        <begin position="183"/>
        <end position="238"/>
    </location>
</feature>
<dbReference type="InterPro" id="IPR050834">
    <property type="entry name" value="Glycosyltransf_2"/>
</dbReference>
<evidence type="ECO:0000256" key="1">
    <source>
        <dbReference type="ARBA" id="ARBA00022679"/>
    </source>
</evidence>
<dbReference type="Proteomes" id="UP001138686">
    <property type="component" value="Unassembled WGS sequence"/>
</dbReference>
<keyword evidence="5" id="KW-1185">Reference proteome</keyword>
<evidence type="ECO:0000313" key="4">
    <source>
        <dbReference type="EMBL" id="MBW2938359.1"/>
    </source>
</evidence>